<dbReference type="PANTHER" id="PTHR30625">
    <property type="entry name" value="PROTEIN TOLQ"/>
    <property type="match status" value="1"/>
</dbReference>
<dbReference type="Pfam" id="PF01618">
    <property type="entry name" value="MotA_ExbB"/>
    <property type="match status" value="1"/>
</dbReference>
<protein>
    <submittedName>
        <fullName evidence="12">Biopolymer transporter</fullName>
    </submittedName>
    <submittedName>
        <fullName evidence="13">Outer membrane transport energization protein ExbB</fullName>
    </submittedName>
</protein>
<dbReference type="InterPro" id="IPR050790">
    <property type="entry name" value="ExbB/TolQ_transport"/>
</dbReference>
<feature type="region of interest" description="Disordered" evidence="9">
    <location>
        <begin position="200"/>
        <end position="233"/>
    </location>
</feature>
<keyword evidence="7 10" id="KW-0472">Membrane</keyword>
<feature type="domain" description="MotA/TolQ/ExbB proton channel" evidence="11">
    <location>
        <begin position="73"/>
        <end position="186"/>
    </location>
</feature>
<evidence type="ECO:0000256" key="6">
    <source>
        <dbReference type="ARBA" id="ARBA00022989"/>
    </source>
</evidence>
<dbReference type="EMBL" id="CP037899">
    <property type="protein sequence ID" value="QDQ41358.1"/>
    <property type="molecule type" value="Genomic_DNA"/>
</dbReference>
<reference evidence="15" key="3">
    <citation type="submission" date="2019-03" db="EMBL/GenBank/DDBJ databases">
        <title>Complete genome of Methylacidiphilum kamchatkense Kam1.</title>
        <authorList>
            <person name="Kruse T."/>
            <person name="Murarilal Ratnadevi C."/>
            <person name="Erikstad H.-A."/>
            <person name="Birkeland N.-K."/>
        </authorList>
    </citation>
    <scope>NUCLEOTIDE SEQUENCE [LARGE SCALE GENOMIC DNA]</scope>
    <source>
        <strain evidence="15">kam1</strain>
    </source>
</reference>
<dbReference type="OrthoDB" id="4045at2"/>
<evidence type="ECO:0000256" key="2">
    <source>
        <dbReference type="ARBA" id="ARBA00022448"/>
    </source>
</evidence>
<keyword evidence="2 8" id="KW-0813">Transport</keyword>
<comment type="subcellular location">
    <subcellularLocation>
        <location evidence="1">Cell membrane</location>
        <topology evidence="1">Multi-pass membrane protein</topology>
    </subcellularLocation>
    <subcellularLocation>
        <location evidence="8">Membrane</location>
        <topology evidence="8">Multi-pass membrane protein</topology>
    </subcellularLocation>
</comment>
<dbReference type="PANTHER" id="PTHR30625:SF15">
    <property type="entry name" value="BIOPOLYMER TRANSPORT PROTEIN EXBB"/>
    <property type="match status" value="1"/>
</dbReference>
<dbReference type="AlphaFoldDB" id="A0A0C1UMR4"/>
<feature type="compositionally biased region" description="Polar residues" evidence="9">
    <location>
        <begin position="207"/>
        <end position="220"/>
    </location>
</feature>
<evidence type="ECO:0000256" key="5">
    <source>
        <dbReference type="ARBA" id="ARBA00022927"/>
    </source>
</evidence>
<feature type="transmembrane region" description="Helical" evidence="10">
    <location>
        <begin position="154"/>
        <end position="174"/>
    </location>
</feature>
<feature type="transmembrane region" description="Helical" evidence="10">
    <location>
        <begin position="105"/>
        <end position="134"/>
    </location>
</feature>
<evidence type="ECO:0000259" key="11">
    <source>
        <dbReference type="Pfam" id="PF01618"/>
    </source>
</evidence>
<evidence type="ECO:0000313" key="13">
    <source>
        <dbReference type="EMBL" id="QDQ41358.1"/>
    </source>
</evidence>
<evidence type="ECO:0000313" key="12">
    <source>
        <dbReference type="EMBL" id="KIE57864.1"/>
    </source>
</evidence>
<proteinExistence type="inferred from homology"/>
<evidence type="ECO:0000256" key="10">
    <source>
        <dbReference type="SAM" id="Phobius"/>
    </source>
</evidence>
<evidence type="ECO:0000313" key="14">
    <source>
        <dbReference type="Proteomes" id="UP000031594"/>
    </source>
</evidence>
<evidence type="ECO:0000256" key="4">
    <source>
        <dbReference type="ARBA" id="ARBA00022692"/>
    </source>
</evidence>
<feature type="compositionally biased region" description="Low complexity" evidence="9">
    <location>
        <begin position="221"/>
        <end position="233"/>
    </location>
</feature>
<dbReference type="Proteomes" id="UP000031594">
    <property type="component" value="Unassembled WGS sequence"/>
</dbReference>
<comment type="similarity">
    <text evidence="8">Belongs to the exbB/tolQ family.</text>
</comment>
<dbReference type="KEGG" id="mkc:kam1_99"/>
<organism evidence="13 15">
    <name type="scientific">Methylacidiphilum kamchatkense Kam1</name>
    <dbReference type="NCBI Taxonomy" id="1202785"/>
    <lineage>
        <taxon>Bacteria</taxon>
        <taxon>Pseudomonadati</taxon>
        <taxon>Verrucomicrobiota</taxon>
        <taxon>Methylacidiphilae</taxon>
        <taxon>Methylacidiphilales</taxon>
        <taxon>Methylacidiphilaceae</taxon>
        <taxon>Methylacidiphilum (ex Ratnadevi et al. 2023)</taxon>
    </lineage>
</organism>
<evidence type="ECO:0000256" key="9">
    <source>
        <dbReference type="SAM" id="MobiDB-lite"/>
    </source>
</evidence>
<evidence type="ECO:0000256" key="3">
    <source>
        <dbReference type="ARBA" id="ARBA00022475"/>
    </source>
</evidence>
<accession>A0A0C1UMR4</accession>
<feature type="transmembrane region" description="Helical" evidence="10">
    <location>
        <begin position="12"/>
        <end position="34"/>
    </location>
</feature>
<keyword evidence="14" id="KW-1185">Reference proteome</keyword>
<dbReference type="InterPro" id="IPR002898">
    <property type="entry name" value="MotA_ExbB_proton_chnl"/>
</dbReference>
<dbReference type="GO" id="GO:0017038">
    <property type="term" value="P:protein import"/>
    <property type="evidence" value="ECO:0007669"/>
    <property type="project" value="TreeGrafter"/>
</dbReference>
<dbReference type="EMBL" id="JQNX01000009">
    <property type="protein sequence ID" value="KIE57864.1"/>
    <property type="molecule type" value="Genomic_DNA"/>
</dbReference>
<evidence type="ECO:0000256" key="1">
    <source>
        <dbReference type="ARBA" id="ARBA00004651"/>
    </source>
</evidence>
<reference evidence="12 14" key="1">
    <citation type="submission" date="2014-08" db="EMBL/GenBank/DDBJ databases">
        <title>Methylacidiphilum kamchatkense strain Kam1 draft genome sequence.</title>
        <authorList>
            <person name="Birkeland N.-K."/>
            <person name="Erikstad H.A."/>
        </authorList>
    </citation>
    <scope>NUCLEOTIDE SEQUENCE [LARGE SCALE GENOMIC DNA]</scope>
    <source>
        <strain evidence="12 14">Kam1</strain>
    </source>
</reference>
<gene>
    <name evidence="12" type="ORF">A946_10400</name>
    <name evidence="13" type="ORF">kam1_99</name>
</gene>
<name>A0A0C1UMR4_9BACT</name>
<dbReference type="Proteomes" id="UP000315925">
    <property type="component" value="Chromosome"/>
</dbReference>
<dbReference type="STRING" id="1202785.A946_10400"/>
<sequence>MIQFFLKGGPIMWPILALSVITLAVIFERLLFLIEISRNRKRKLVTKFLELVGHGRYEEALAIAEKNKDYVLKVLQEGLKHKDGALEDALLEAASEQLERFNKGLVVLDTAVTLGPLLGLLGTVTGMMHAFSIVGSGEIAGKQAAITGGVAESLIAVSFGLAVAIVAIIPLNFFNARMDRARRRIEEASTRLVLLLRGQEEAEGTASRPTIGNPSSLEGISNSKIQSSSSVLP</sequence>
<evidence type="ECO:0000313" key="15">
    <source>
        <dbReference type="Proteomes" id="UP000315925"/>
    </source>
</evidence>
<evidence type="ECO:0000256" key="7">
    <source>
        <dbReference type="ARBA" id="ARBA00023136"/>
    </source>
</evidence>
<keyword evidence="5 8" id="KW-0653">Protein transport</keyword>
<keyword evidence="4 10" id="KW-0812">Transmembrane</keyword>
<keyword evidence="6 10" id="KW-1133">Transmembrane helix</keyword>
<reference evidence="13" key="2">
    <citation type="journal article" date="2019" name="BMC Genomics">
        <title>Complete genome sequence analysis of the thermoacidophilic verrucomicrobial methanotroph 'Candidatus Methylacidiphilum kamchatkense' strain Kam1 and comparison with its closest relatives.</title>
        <authorList>
            <person name="Kruse T."/>
            <person name="Ratnadevi C.M."/>
            <person name="Erikstad H.A."/>
            <person name="Birkeland N.K."/>
        </authorList>
    </citation>
    <scope>NUCLEOTIDE SEQUENCE</scope>
    <source>
        <strain evidence="13">Kam1</strain>
    </source>
</reference>
<keyword evidence="3" id="KW-1003">Cell membrane</keyword>
<dbReference type="GO" id="GO:0005886">
    <property type="term" value="C:plasma membrane"/>
    <property type="evidence" value="ECO:0007669"/>
    <property type="project" value="UniProtKB-SubCell"/>
</dbReference>
<evidence type="ECO:0000256" key="8">
    <source>
        <dbReference type="RuleBase" id="RU004057"/>
    </source>
</evidence>